<proteinExistence type="predicted"/>
<keyword evidence="3" id="KW-1185">Reference proteome</keyword>
<feature type="compositionally biased region" description="Polar residues" evidence="1">
    <location>
        <begin position="160"/>
        <end position="175"/>
    </location>
</feature>
<reference evidence="2 3" key="1">
    <citation type="journal article" date="2020" name="Mol. Plant">
        <title>The Chromosome-Based Rubber Tree Genome Provides New Insights into Spurge Genome Evolution and Rubber Biosynthesis.</title>
        <authorList>
            <person name="Liu J."/>
            <person name="Shi C."/>
            <person name="Shi C.C."/>
            <person name="Li W."/>
            <person name="Zhang Q.J."/>
            <person name="Zhang Y."/>
            <person name="Li K."/>
            <person name="Lu H.F."/>
            <person name="Shi C."/>
            <person name="Zhu S.T."/>
            <person name="Xiao Z.Y."/>
            <person name="Nan H."/>
            <person name="Yue Y."/>
            <person name="Zhu X.G."/>
            <person name="Wu Y."/>
            <person name="Hong X.N."/>
            <person name="Fan G.Y."/>
            <person name="Tong Y."/>
            <person name="Zhang D."/>
            <person name="Mao C.L."/>
            <person name="Liu Y.L."/>
            <person name="Hao S.J."/>
            <person name="Liu W.Q."/>
            <person name="Lv M.Q."/>
            <person name="Zhang H.B."/>
            <person name="Liu Y."/>
            <person name="Hu-Tang G.R."/>
            <person name="Wang J.P."/>
            <person name="Wang J.H."/>
            <person name="Sun Y.H."/>
            <person name="Ni S.B."/>
            <person name="Chen W.B."/>
            <person name="Zhang X.C."/>
            <person name="Jiao Y.N."/>
            <person name="Eichler E.E."/>
            <person name="Li G.H."/>
            <person name="Liu X."/>
            <person name="Gao L.Z."/>
        </authorList>
    </citation>
    <scope>NUCLEOTIDE SEQUENCE [LARGE SCALE GENOMIC DNA]</scope>
    <source>
        <strain evidence="3">cv. GT1</strain>
        <tissue evidence="2">Leaf</tissue>
    </source>
</reference>
<protein>
    <submittedName>
        <fullName evidence="2">Uncharacterized protein</fullName>
    </submittedName>
</protein>
<organism evidence="2 3">
    <name type="scientific">Hevea brasiliensis</name>
    <name type="common">Para rubber tree</name>
    <name type="synonym">Siphonia brasiliensis</name>
    <dbReference type="NCBI Taxonomy" id="3981"/>
    <lineage>
        <taxon>Eukaryota</taxon>
        <taxon>Viridiplantae</taxon>
        <taxon>Streptophyta</taxon>
        <taxon>Embryophyta</taxon>
        <taxon>Tracheophyta</taxon>
        <taxon>Spermatophyta</taxon>
        <taxon>Magnoliopsida</taxon>
        <taxon>eudicotyledons</taxon>
        <taxon>Gunneridae</taxon>
        <taxon>Pentapetalae</taxon>
        <taxon>rosids</taxon>
        <taxon>fabids</taxon>
        <taxon>Malpighiales</taxon>
        <taxon>Euphorbiaceae</taxon>
        <taxon>Crotonoideae</taxon>
        <taxon>Micrandreae</taxon>
        <taxon>Hevea</taxon>
    </lineage>
</organism>
<name>A0A6A6MQS4_HEVBR</name>
<evidence type="ECO:0000313" key="3">
    <source>
        <dbReference type="Proteomes" id="UP000467840"/>
    </source>
</evidence>
<sequence length="202" mass="22340">MESRVLTLEAKASQVGDCVESLKALTITHDSLVGNVNDMKEDVTKMVKTLRGEIQDLQGKVNLLVKAANNPNGGVFEMSKAKILEPKAFGGAHDAREHTGFIQEYVRNFLTLMLDIKDMSETDRLFHFQKGLKPWAKNELVRRGVKDLSAALATAESLDDYSSSAPKRKFNSTPAADNRPNKWGRNPWSPGETKLKPVTKGS</sequence>
<feature type="region of interest" description="Disordered" evidence="1">
    <location>
        <begin position="156"/>
        <end position="202"/>
    </location>
</feature>
<evidence type="ECO:0000313" key="2">
    <source>
        <dbReference type="EMBL" id="KAF2315564.1"/>
    </source>
</evidence>
<evidence type="ECO:0000256" key="1">
    <source>
        <dbReference type="SAM" id="MobiDB-lite"/>
    </source>
</evidence>
<dbReference type="AlphaFoldDB" id="A0A6A6MQS4"/>
<gene>
    <name evidence="2" type="ORF">GH714_040072</name>
</gene>
<dbReference type="Proteomes" id="UP000467840">
    <property type="component" value="Chromosome 15"/>
</dbReference>
<dbReference type="EMBL" id="JAAGAX010000005">
    <property type="protein sequence ID" value="KAF2315564.1"/>
    <property type="molecule type" value="Genomic_DNA"/>
</dbReference>
<accession>A0A6A6MQS4</accession>
<comment type="caution">
    <text evidence="2">The sequence shown here is derived from an EMBL/GenBank/DDBJ whole genome shotgun (WGS) entry which is preliminary data.</text>
</comment>